<dbReference type="AlphaFoldDB" id="F2JVA7"/>
<dbReference type="PIRSF" id="PIRSF001365">
    <property type="entry name" value="DHDPS"/>
    <property type="match status" value="1"/>
</dbReference>
<keyword evidence="10" id="KW-1185">Reference proteome</keyword>
<proteinExistence type="inferred from homology"/>
<dbReference type="PATRIC" id="fig|717774.3.peg.62"/>
<dbReference type="UniPathway" id="UPA00564">
    <property type="reaction ID" value="UER00628"/>
</dbReference>
<gene>
    <name evidence="9" type="ordered locus">Marme_0059</name>
</gene>
<evidence type="ECO:0000256" key="6">
    <source>
        <dbReference type="PIRNR" id="PIRNR001365"/>
    </source>
</evidence>
<dbReference type="GO" id="GO:0042838">
    <property type="term" value="P:D-glucarate catabolic process"/>
    <property type="evidence" value="ECO:0007669"/>
    <property type="project" value="UniProtKB-UniRule"/>
</dbReference>
<name>F2JVA7_MARM1</name>
<protein>
    <recommendedName>
        <fullName evidence="5">Probable 5-dehydro-4-deoxyglucarate dehydratase</fullName>
        <ecNumber evidence="5">4.2.1.41</ecNumber>
    </recommendedName>
    <alternativeName>
        <fullName evidence="5">5-keto-4-deoxy-glucarate dehydratase</fullName>
        <shortName evidence="5">KDGDH</shortName>
    </alternativeName>
</protein>
<dbReference type="KEGG" id="mme:Marme_0059"/>
<evidence type="ECO:0000313" key="10">
    <source>
        <dbReference type="Proteomes" id="UP000001062"/>
    </source>
</evidence>
<dbReference type="NCBIfam" id="NF002958">
    <property type="entry name" value="PRK03620.1"/>
    <property type="match status" value="1"/>
</dbReference>
<evidence type="ECO:0000256" key="3">
    <source>
        <dbReference type="ARBA" id="ARBA00007592"/>
    </source>
</evidence>
<comment type="similarity">
    <text evidence="3 5 6">Belongs to the DapA family.</text>
</comment>
<dbReference type="HOGENOM" id="CLU_049343_5_2_6"/>
<feature type="active site" description="Schiff-base intermediate with substrate" evidence="7">
    <location>
        <position position="169"/>
    </location>
</feature>
<accession>F2JVA7</accession>
<evidence type="ECO:0000256" key="8">
    <source>
        <dbReference type="PIRSR" id="PIRSR001365-2"/>
    </source>
</evidence>
<organism evidence="9 10">
    <name type="scientific">Marinomonas mediterranea (strain ATCC 700492 / JCM 21426 / NBRC 103028 / MMB-1)</name>
    <dbReference type="NCBI Taxonomy" id="717774"/>
    <lineage>
        <taxon>Bacteria</taxon>
        <taxon>Pseudomonadati</taxon>
        <taxon>Pseudomonadota</taxon>
        <taxon>Gammaproteobacteria</taxon>
        <taxon>Oceanospirillales</taxon>
        <taxon>Oceanospirillaceae</taxon>
        <taxon>Marinomonas</taxon>
    </lineage>
</organism>
<dbReference type="Pfam" id="PF00701">
    <property type="entry name" value="DHDPS"/>
    <property type="match status" value="1"/>
</dbReference>
<feature type="active site" description="Proton donor/acceptor" evidence="7">
    <location>
        <position position="143"/>
    </location>
</feature>
<dbReference type="GO" id="GO:0008840">
    <property type="term" value="F:4-hydroxy-tetrahydrodipicolinate synthase activity"/>
    <property type="evidence" value="ECO:0007669"/>
    <property type="project" value="TreeGrafter"/>
</dbReference>
<comment type="pathway">
    <text evidence="2 5">Carbohydrate acid metabolism; D-glucarate degradation; 2,5-dioxopentanoate from D-glucarate: step 2/2.</text>
</comment>
<evidence type="ECO:0000256" key="4">
    <source>
        <dbReference type="ARBA" id="ARBA00023239"/>
    </source>
</evidence>
<dbReference type="SMART" id="SM01130">
    <property type="entry name" value="DHDPS"/>
    <property type="match status" value="1"/>
</dbReference>
<dbReference type="Proteomes" id="UP000001062">
    <property type="component" value="Chromosome"/>
</dbReference>
<dbReference type="eggNOG" id="COG0329">
    <property type="taxonomic scope" value="Bacteria"/>
</dbReference>
<dbReference type="EMBL" id="CP002583">
    <property type="protein sequence ID" value="ADZ89365.1"/>
    <property type="molecule type" value="Genomic_DNA"/>
</dbReference>
<dbReference type="GO" id="GO:0047448">
    <property type="term" value="F:5-dehydro-4-deoxyglucarate dehydratase activity"/>
    <property type="evidence" value="ECO:0007669"/>
    <property type="project" value="UniProtKB-UniRule"/>
</dbReference>
<dbReference type="PANTHER" id="PTHR12128">
    <property type="entry name" value="DIHYDRODIPICOLINATE SYNTHASE"/>
    <property type="match status" value="1"/>
</dbReference>
<dbReference type="InterPro" id="IPR017655">
    <property type="entry name" value="Dehydro-deoxyglucarate_dehyd"/>
</dbReference>
<reference evidence="9 10" key="1">
    <citation type="journal article" date="2012" name="Stand. Genomic Sci.">
        <title>Complete genome sequence of the melanogenic marine bacterium Marinomonas mediterranea type strain (MMB-1(T)).</title>
        <authorList>
            <person name="Lucas-Elio P."/>
            <person name="Goodwin L."/>
            <person name="Woyke T."/>
            <person name="Pitluck S."/>
            <person name="Nolan M."/>
            <person name="Kyrpides N.C."/>
            <person name="Detter J.C."/>
            <person name="Copeland A."/>
            <person name="Teshima H."/>
            <person name="Bruce D."/>
            <person name="Detter C."/>
            <person name="Tapia R."/>
            <person name="Han S."/>
            <person name="Land M.L."/>
            <person name="Ivanova N."/>
            <person name="Mikhailova N."/>
            <person name="Johnston A.W."/>
            <person name="Sanchez-Amat A."/>
        </authorList>
    </citation>
    <scope>NUCLEOTIDE SEQUENCE [LARGE SCALE GENOMIC DNA]</scope>
    <source>
        <strain evidence="10">ATCC 700492 / JCM 21426 / NBRC 103028 / MMB-1</strain>
    </source>
</reference>
<dbReference type="RefSeq" id="WP_013659272.1">
    <property type="nucleotide sequence ID" value="NC_015276.1"/>
</dbReference>
<dbReference type="EC" id="4.2.1.41" evidence="5"/>
<dbReference type="HAMAP" id="MF_00694">
    <property type="entry name" value="KDGDH"/>
    <property type="match status" value="1"/>
</dbReference>
<feature type="binding site" evidence="8">
    <location>
        <position position="56"/>
    </location>
    <ligand>
        <name>pyruvate</name>
        <dbReference type="ChEBI" id="CHEBI:15361"/>
    </ligand>
</feature>
<dbReference type="OrthoDB" id="8995637at2"/>
<dbReference type="PANTHER" id="PTHR12128:SF19">
    <property type="entry name" value="5-DEHYDRO-4-DEOXYGLUCARATE DEHYDRATASE 2-RELATED"/>
    <property type="match status" value="1"/>
</dbReference>
<sequence length="302" mass="32771">MSFSTEQMRTALSDGLLSFPVTDLDENGQFNAETFKSRVEWFVEKGVSTVFVAGGTGEFFSLSYEEFKQVVEVAVEAVGGRVPVIAAAGKSVPEARKFVAAAEEAGADGILLMPPFLTECPEDGVIEYATQVMTGSNLHFIYYNRGNGVLSAESVKELAARNPNLVALKDGTGNIAALNDTIKTVDDRLVYIGGVPTAEIFAEAYLSIGVNTYSSAVFNFMPDMAMSFYKSLRAGETENVKKIIQDFFIPFCRLRDTKKGYAVSLIKAGAELIDRSAGDVRAPLTRPTEADFAALKDIMDRQ</sequence>
<dbReference type="InterPro" id="IPR013785">
    <property type="entry name" value="Aldolase_TIM"/>
</dbReference>
<dbReference type="InterPro" id="IPR002220">
    <property type="entry name" value="DapA-like"/>
</dbReference>
<evidence type="ECO:0000256" key="1">
    <source>
        <dbReference type="ARBA" id="ARBA00001446"/>
    </source>
</evidence>
<dbReference type="STRING" id="717774.Marme_0059"/>
<dbReference type="Gene3D" id="3.20.20.70">
    <property type="entry name" value="Aldolase class I"/>
    <property type="match status" value="1"/>
</dbReference>
<evidence type="ECO:0000313" key="9">
    <source>
        <dbReference type="EMBL" id="ADZ89365.1"/>
    </source>
</evidence>
<evidence type="ECO:0000256" key="7">
    <source>
        <dbReference type="PIRSR" id="PIRSR001365-1"/>
    </source>
</evidence>
<keyword evidence="4 5" id="KW-0456">Lyase</keyword>
<comment type="catalytic activity">
    <reaction evidence="1 5">
        <text>5-dehydro-4-deoxy-D-glucarate + H(+) = 2,5-dioxopentanoate + CO2 + H2O</text>
        <dbReference type="Rhea" id="RHEA:24608"/>
        <dbReference type="ChEBI" id="CHEBI:15377"/>
        <dbReference type="ChEBI" id="CHEBI:15378"/>
        <dbReference type="ChEBI" id="CHEBI:16526"/>
        <dbReference type="ChEBI" id="CHEBI:42819"/>
        <dbReference type="ChEBI" id="CHEBI:58136"/>
        <dbReference type="EC" id="4.2.1.41"/>
    </reaction>
</comment>
<evidence type="ECO:0000256" key="5">
    <source>
        <dbReference type="HAMAP-Rule" id="MF_00694"/>
    </source>
</evidence>
<evidence type="ECO:0000256" key="2">
    <source>
        <dbReference type="ARBA" id="ARBA00004983"/>
    </source>
</evidence>
<dbReference type="SUPFAM" id="SSF51569">
    <property type="entry name" value="Aldolase"/>
    <property type="match status" value="1"/>
</dbReference>